<feature type="compositionally biased region" description="Acidic residues" evidence="1">
    <location>
        <begin position="428"/>
        <end position="443"/>
    </location>
</feature>
<feature type="compositionally biased region" description="Acidic residues" evidence="1">
    <location>
        <begin position="402"/>
        <end position="418"/>
    </location>
</feature>
<sequence>MSDDAEFSRVNLSIDVHARVLICCHDVCRVALSPSPAQVSQHLRTKHNIPAAERRLVTDLLKARTSPLQCPSEAPVRQDGSSPDPNLHLVHGFTCKFCIERTGSSQVMSRHITSAHEKQRLQLGVRRNAMYEPVFLQAWTKSPSGGRYWIVEYGGSTTRPVGGKEVYDHLEDIFERERGRQKGFSGGDLANGAGTTRSSQTTTFTDPRPWLERTGWERTFGGIDRELLKNLTTAPSPVTSRRGLILKEVSNRSSDVYSDEWMISSADDERKITALLAAVDMLMDRCEQTAWATSRSLLCWLRSVRPHGCYAKPFTFVGKAASRRKYIRLLKRFVALVFRAYRLPADIRQRRAGIRFKKSQLRLISALWNHEAWTQHDALTEQLWRSMKLSDGADVEVDCDVESTDGEDDCEDGDDSDDQSSVMRADDSETDDMDDEDEESEEEDHNRNEDQSGKTNAMRNSGGGKFPPWIKEVLEFLFGLIMAFCTEEVMDGRPDSTLLVYYSGVLGFSADLTGFLPARSYTSNLAALIYIQRLLFLEYAVPTQDYPRLGISRRPRTNQLAHLQNVRQEYLVLGSQSPFEELFSLLAFGRAIAGSETPAFLLKWSDDGQILSYRDDIAVHMEQFRRLPKALLARAEGLCEQLMYGWKPPCDLSSVKDDMANTTHEFSFVSHLKNGLGEAYLELTLKACTSQADSLSRKGRWNQKAIFEYLKKEEALRENLAGLMLMTCGGQSRSPDLLSVRVRNHRTSERGLYIYNGYMIYVTRSHKAKRSTNREFVVARFFPSQVGHLMYTYLVYIRPFVNMLARKQLPNIDGCSLFFFRSRPESDSPHWSTERLTKIVRRITRQVWDQGITLRLLRQICIGIADKHVREVSRPFNQFDDRTDNADRGVVFAWSSGHRPLQRARAYGLDGAFATHLQPQLLERYEWVSVRWHEFLHLPSRYASRLVHAGPDPIAPWFGTPSATSLDDDSHNCLFTSSPPSSPQAPSYGAKSFTKNNGGQNLLKRRFIIITPQTPTKRRRVQFAGSSSPILDPPNRSWGESIAPVFGKMNESESVTTADEQERIISYLNRKQAEIRLLNEREAEIVIPTETSNEIFTADPCLDLIDRLNWIHQTTEAWRFVGCELCFIIKGGPEPNHGLDSCEQWLASKHAKRILQWLTTLKIPRYYNVRVVCSMCGHGWFVCDEMGQGELARREARSQRSSSGKANLVKEYDAASDHDGYCMNKPVVRRIVAALCAYDDQILGKVLTKMAFDHEGIDLTSESQARLWLEQRIRSQDDYWVSRLIYSSILIGNRPRYRF</sequence>
<reference evidence="2" key="2">
    <citation type="submission" date="2012-06" db="EMBL/GenBank/DDBJ databases">
        <title>Annotation of the Genome Sequence of Fusarium oxysporum Fo47.</title>
        <authorList>
            <consortium name="The Broad Institute Genomics Platform"/>
            <person name="Ma L.-J."/>
            <person name="Corby-Kistler H."/>
            <person name="Broz K."/>
            <person name="Gale L.R."/>
            <person name="Jonkers W."/>
            <person name="O'Donnell K."/>
            <person name="Ploetz R."/>
            <person name="Steinberg C."/>
            <person name="Schwartz D.C."/>
            <person name="VanEtten H."/>
            <person name="Zhou S."/>
            <person name="Young S.K."/>
            <person name="Zeng Q."/>
            <person name="Gargeya S."/>
            <person name="Fitzgerald M."/>
            <person name="Abouelleil A."/>
            <person name="Alvarado L."/>
            <person name="Chapman S.B."/>
            <person name="Gainer-Dewar J."/>
            <person name="Goldberg J."/>
            <person name="Griggs A."/>
            <person name="Gujja S."/>
            <person name="Hansen M."/>
            <person name="Howarth C."/>
            <person name="Imamovic A."/>
            <person name="Ireland A."/>
            <person name="Larimer J."/>
            <person name="McCowan C."/>
            <person name="Murphy C."/>
            <person name="Pearson M."/>
            <person name="Poon T.W."/>
            <person name="Priest M."/>
            <person name="Roberts A."/>
            <person name="Saif S."/>
            <person name="Shea T."/>
            <person name="Sykes S."/>
            <person name="Wortman J."/>
            <person name="Nusbaum C."/>
            <person name="Birren B."/>
        </authorList>
    </citation>
    <scope>NUCLEOTIDE SEQUENCE</scope>
    <source>
        <strain evidence="2">Fo47</strain>
    </source>
</reference>
<dbReference type="VEuPathDB" id="FungiDB:FOZG_18290"/>
<reference evidence="2" key="1">
    <citation type="submission" date="2011-06" db="EMBL/GenBank/DDBJ databases">
        <title>The Genome Sequence of Fusarium oxysporum Fo47.</title>
        <authorList>
            <consortium name="The Broad Institute Genome Sequencing Platform"/>
            <person name="Ma L.-J."/>
            <person name="Gale L.R."/>
            <person name="Schwartz D.C."/>
            <person name="Zhou S."/>
            <person name="Corby-Kistler H."/>
            <person name="Young S.K."/>
            <person name="Zeng Q."/>
            <person name="Gargeya S."/>
            <person name="Fitzgerald M."/>
            <person name="Haas B."/>
            <person name="Abouelleil A."/>
            <person name="Alvarado L."/>
            <person name="Arachchi H.M."/>
            <person name="Berlin A."/>
            <person name="Brown A."/>
            <person name="Chapman S.B."/>
            <person name="Chen Z."/>
            <person name="Dunbar C."/>
            <person name="Freedman E."/>
            <person name="Gearin G."/>
            <person name="Gellesch M."/>
            <person name="Goldberg J."/>
            <person name="Griggs A."/>
            <person name="Gujja S."/>
            <person name="Heiman D."/>
            <person name="Howarth C."/>
            <person name="Larson L."/>
            <person name="Lui A."/>
            <person name="MacDonald P.J.P."/>
            <person name="Mehta T."/>
            <person name="Montmayeur A."/>
            <person name="Murphy C."/>
            <person name="Neiman D."/>
            <person name="Pearson M."/>
            <person name="Priest M."/>
            <person name="Roberts A."/>
            <person name="Saif S."/>
            <person name="Shea T."/>
            <person name="Shenoy N."/>
            <person name="Sisk P."/>
            <person name="Stolte C."/>
            <person name="Sykes S."/>
            <person name="Wortman J."/>
            <person name="Nusbaum C."/>
            <person name="Birren B."/>
        </authorList>
    </citation>
    <scope>NUCLEOTIDE SEQUENCE [LARGE SCALE GENOMIC DNA]</scope>
    <source>
        <strain evidence="2">Fo47</strain>
    </source>
</reference>
<feature type="region of interest" description="Disordered" evidence="1">
    <location>
        <begin position="402"/>
        <end position="463"/>
    </location>
</feature>
<proteinExistence type="predicted"/>
<dbReference type="Proteomes" id="UP000030766">
    <property type="component" value="Unassembled WGS sequence"/>
</dbReference>
<accession>W9JEW0</accession>
<gene>
    <name evidence="2" type="ORF">FOZG_18290</name>
</gene>
<dbReference type="Pfam" id="PF12013">
    <property type="entry name" value="OrsD"/>
    <property type="match status" value="1"/>
</dbReference>
<evidence type="ECO:0000256" key="1">
    <source>
        <dbReference type="SAM" id="MobiDB-lite"/>
    </source>
</evidence>
<dbReference type="InterPro" id="IPR022698">
    <property type="entry name" value="OrsD"/>
</dbReference>
<protein>
    <submittedName>
        <fullName evidence="2">Uncharacterized protein</fullName>
    </submittedName>
</protein>
<organism evidence="2">
    <name type="scientific">Fusarium oxysporum Fo47</name>
    <dbReference type="NCBI Taxonomy" id="660027"/>
    <lineage>
        <taxon>Eukaryota</taxon>
        <taxon>Fungi</taxon>
        <taxon>Dikarya</taxon>
        <taxon>Ascomycota</taxon>
        <taxon>Pezizomycotina</taxon>
        <taxon>Sordariomycetes</taxon>
        <taxon>Hypocreomycetidae</taxon>
        <taxon>Hypocreales</taxon>
        <taxon>Nectriaceae</taxon>
        <taxon>Fusarium</taxon>
        <taxon>Fusarium oxysporum species complex</taxon>
    </lineage>
</organism>
<dbReference type="EMBL" id="JH717941">
    <property type="protein sequence ID" value="EWZ28013.1"/>
    <property type="molecule type" value="Genomic_DNA"/>
</dbReference>
<evidence type="ECO:0000313" key="2">
    <source>
        <dbReference type="EMBL" id="EWZ28013.1"/>
    </source>
</evidence>
<dbReference type="HOGENOM" id="CLU_003093_3_0_1"/>
<name>W9JEW0_FUSOX</name>
<feature type="compositionally biased region" description="Low complexity" evidence="1">
    <location>
        <begin position="195"/>
        <end position="205"/>
    </location>
</feature>
<feature type="region of interest" description="Disordered" evidence="1">
    <location>
        <begin position="184"/>
        <end position="208"/>
    </location>
</feature>